<dbReference type="eggNOG" id="KOG0834">
    <property type="taxonomic scope" value="Eukaryota"/>
</dbReference>
<dbReference type="GO" id="GO:0032786">
    <property type="term" value="P:positive regulation of DNA-templated transcription, elongation"/>
    <property type="evidence" value="ECO:0000318"/>
    <property type="project" value="GO_Central"/>
</dbReference>
<dbReference type="GO" id="GO:0005634">
    <property type="term" value="C:nucleus"/>
    <property type="evidence" value="ECO:0000318"/>
    <property type="project" value="GO_Central"/>
</dbReference>
<dbReference type="SUPFAM" id="SSF47954">
    <property type="entry name" value="Cyclin-like"/>
    <property type="match status" value="2"/>
</dbReference>
<dbReference type="GO" id="GO:0008024">
    <property type="term" value="C:cyclin/CDK positive transcription elongation factor complex"/>
    <property type="evidence" value="ECO:0000318"/>
    <property type="project" value="GO_Central"/>
</dbReference>
<evidence type="ECO:0000256" key="4">
    <source>
        <dbReference type="ARBA" id="ARBA00061204"/>
    </source>
</evidence>
<dbReference type="PANTHER" id="PTHR10026">
    <property type="entry name" value="CYCLIN"/>
    <property type="match status" value="1"/>
</dbReference>
<proteinExistence type="inferred from homology"/>
<dbReference type="STRING" id="4432.A0A1U7ZZP8"/>
<dbReference type="OrthoDB" id="10264655at2759"/>
<dbReference type="InterPro" id="IPR036915">
    <property type="entry name" value="Cyclin-like_sf"/>
</dbReference>
<dbReference type="RefSeq" id="XP_010254733.1">
    <property type="nucleotide sequence ID" value="XM_010256431.2"/>
</dbReference>
<evidence type="ECO:0000313" key="8">
    <source>
        <dbReference type="RefSeq" id="XP_010254733.1"/>
    </source>
</evidence>
<keyword evidence="7" id="KW-1185">Reference proteome</keyword>
<dbReference type="FunFam" id="1.10.472.10:FF:000026">
    <property type="entry name" value="Cyclin-T1-5 like"/>
    <property type="match status" value="1"/>
</dbReference>
<dbReference type="GO" id="GO:0051301">
    <property type="term" value="P:cell division"/>
    <property type="evidence" value="ECO:0007669"/>
    <property type="project" value="UniProtKB-KW"/>
</dbReference>
<name>A0A1U7ZZP8_NELNU</name>
<reference evidence="8" key="1">
    <citation type="submission" date="2025-08" db="UniProtKB">
        <authorList>
            <consortium name="RefSeq"/>
        </authorList>
    </citation>
    <scope>IDENTIFICATION</scope>
</reference>
<dbReference type="InterPro" id="IPR043198">
    <property type="entry name" value="Cyclin/Ssn8"/>
</dbReference>
<dbReference type="CDD" id="cd20587">
    <property type="entry name" value="CYCLIN_AcCycT_rpt1"/>
    <property type="match status" value="1"/>
</dbReference>
<accession>A0A1U7ZZP8</accession>
<comment type="similarity">
    <text evidence="4">Belongs to the cyclin family. Cyclin T subfamily.</text>
</comment>
<evidence type="ECO:0000256" key="1">
    <source>
        <dbReference type="ARBA" id="ARBA00022618"/>
    </source>
</evidence>
<keyword evidence="3" id="KW-0131">Cell cycle</keyword>
<dbReference type="GeneID" id="104595627"/>
<gene>
    <name evidence="8" type="primary">LOC104595627</name>
</gene>
<dbReference type="SMART" id="SM00385">
    <property type="entry name" value="CYCLIN"/>
    <property type="match status" value="2"/>
</dbReference>
<dbReference type="Pfam" id="PF00134">
    <property type="entry name" value="Cyclin_N"/>
    <property type="match status" value="1"/>
</dbReference>
<feature type="domain" description="Cyclin-like" evidence="6">
    <location>
        <begin position="184"/>
        <end position="272"/>
    </location>
</feature>
<dbReference type="Pfam" id="PF21797">
    <property type="entry name" value="CycT2-like_C"/>
    <property type="match status" value="1"/>
</dbReference>
<dbReference type="OMA" id="CDRAANR"/>
<dbReference type="Proteomes" id="UP000189703">
    <property type="component" value="Unplaced"/>
</dbReference>
<dbReference type="GO" id="GO:0045944">
    <property type="term" value="P:positive regulation of transcription by RNA polymerase II"/>
    <property type="evidence" value="ECO:0000318"/>
    <property type="project" value="GO_Central"/>
</dbReference>
<keyword evidence="2 5" id="KW-0195">Cyclin</keyword>
<evidence type="ECO:0000313" key="7">
    <source>
        <dbReference type="Proteomes" id="UP000189703"/>
    </source>
</evidence>
<dbReference type="InterPro" id="IPR013763">
    <property type="entry name" value="Cyclin-like_dom"/>
</dbReference>
<evidence type="ECO:0000256" key="2">
    <source>
        <dbReference type="ARBA" id="ARBA00023127"/>
    </source>
</evidence>
<sequence>MAGQLPGDPSQCGIARDRVHMISGETFEGPESCVPRWYFSRKEIEDNSPSRKDGIDFKKEAQLRRLYCSFIQDLGKKLKVPQLTIAAAMMLCHRFYLRQSHAKNEWQTIATVSMFLACKVEETPRLLKDVVIVAYETMYRRDPAAAHRIKEKDVYEKQKELILIGERLLLATIAYDLNIPLPYKPLVSALKRLKIVHNDLAKVAWNFVNDWLWTTLCLQYKAQYIAAGSMFLAAKFNEVKLPTEKGKVWWLEFDVSPKQLEEVIQQMLVLLEQNKRPVMRFFCEKAVQATVVVEKAVQSPQSCGLSGSGSALSHGSDGDDRFVKDADSNVGCKKNSFLAEKGDPLQCRTSDCGSMNSVVEDGNMSDEGEVQAKTTVSNKISSCKIVSVRGGLSDLDKDRIREAMKKRKSYRASNKVAVAVYDDKDDDAWIVRELEMGIELESAPVEKRQRHV</sequence>
<feature type="domain" description="Cyclin-like" evidence="6">
    <location>
        <begin position="69"/>
        <end position="171"/>
    </location>
</feature>
<dbReference type="KEGG" id="nnu:104595627"/>
<dbReference type="InParanoid" id="A0A1U7ZZP8"/>
<evidence type="ECO:0000259" key="6">
    <source>
        <dbReference type="SMART" id="SM00385"/>
    </source>
</evidence>
<dbReference type="AlphaFoldDB" id="A0A1U7ZZP8"/>
<evidence type="ECO:0000256" key="5">
    <source>
        <dbReference type="RuleBase" id="RU000383"/>
    </source>
</evidence>
<dbReference type="InterPro" id="IPR006671">
    <property type="entry name" value="Cyclin_N"/>
</dbReference>
<evidence type="ECO:0000256" key="3">
    <source>
        <dbReference type="ARBA" id="ARBA00023306"/>
    </source>
</evidence>
<keyword evidence="1" id="KW-0132">Cell division</keyword>
<protein>
    <submittedName>
        <fullName evidence="8">Cyclin-T1-4-like</fullName>
    </submittedName>
</protein>
<organism evidence="7 8">
    <name type="scientific">Nelumbo nucifera</name>
    <name type="common">Sacred lotus</name>
    <dbReference type="NCBI Taxonomy" id="4432"/>
    <lineage>
        <taxon>Eukaryota</taxon>
        <taxon>Viridiplantae</taxon>
        <taxon>Streptophyta</taxon>
        <taxon>Embryophyta</taxon>
        <taxon>Tracheophyta</taxon>
        <taxon>Spermatophyta</taxon>
        <taxon>Magnoliopsida</taxon>
        <taxon>Proteales</taxon>
        <taxon>Nelumbonaceae</taxon>
        <taxon>Nelumbo</taxon>
    </lineage>
</organism>
<dbReference type="Gene3D" id="1.10.472.10">
    <property type="entry name" value="Cyclin-like"/>
    <property type="match status" value="2"/>
</dbReference>
<dbReference type="GO" id="GO:0061575">
    <property type="term" value="F:cyclin-dependent protein serine/threonine kinase activator activity"/>
    <property type="evidence" value="ECO:0000318"/>
    <property type="project" value="GO_Central"/>
</dbReference>